<evidence type="ECO:0000256" key="10">
    <source>
        <dbReference type="ARBA" id="ARBA00024220"/>
    </source>
</evidence>
<dbReference type="OrthoDB" id="6500128at2759"/>
<comment type="caution">
    <text evidence="15">The sequence shown here is derived from an EMBL/GenBank/DDBJ whole genome shotgun (WGS) entry which is preliminary data.</text>
</comment>
<dbReference type="InterPro" id="IPR036640">
    <property type="entry name" value="ABC1_TM_sf"/>
</dbReference>
<dbReference type="SUPFAM" id="SSF52540">
    <property type="entry name" value="P-loop containing nucleoside triphosphate hydrolases"/>
    <property type="match status" value="1"/>
</dbReference>
<keyword evidence="3" id="KW-0813">Transport</keyword>
<dbReference type="PANTHER" id="PTHR24223">
    <property type="entry name" value="ATP-BINDING CASSETTE SUB-FAMILY C"/>
    <property type="match status" value="1"/>
</dbReference>
<evidence type="ECO:0000259" key="14">
    <source>
        <dbReference type="PROSITE" id="PS50929"/>
    </source>
</evidence>
<dbReference type="Gene3D" id="1.20.1560.10">
    <property type="entry name" value="ABC transporter type 1, transmembrane domain"/>
    <property type="match status" value="1"/>
</dbReference>
<dbReference type="PROSITE" id="PS50929">
    <property type="entry name" value="ABC_TM1F"/>
    <property type="match status" value="1"/>
</dbReference>
<proteinExistence type="inferred from homology"/>
<evidence type="ECO:0000256" key="3">
    <source>
        <dbReference type="ARBA" id="ARBA00022448"/>
    </source>
</evidence>
<dbReference type="EC" id="7.6.2.3" evidence="10"/>
<dbReference type="GO" id="GO:0012505">
    <property type="term" value="C:endomembrane system"/>
    <property type="evidence" value="ECO:0007669"/>
    <property type="project" value="UniProtKB-SubCell"/>
</dbReference>
<dbReference type="InterPro" id="IPR050173">
    <property type="entry name" value="ABC_transporter_C-like"/>
</dbReference>
<sequence length="678" mass="74945">MHLLNKVFSRSTGILASKTCILTTHSPKTLPFSDRVVLMVDGQISEHGTYRQLLQSRTSQLAEFLSDTVLSQPTNRSRTQTSQSDTQSVNPDVNRNTAPSRRTPPGTQRSTDDVRPSHLACQTDYSAGRHSSSIRSTTSLDSSLLQLDQQQQHRVDILDNGGNVFPFGSALSMDTQEVVEENQNAAVDTKQEPERSDYFRLTQTEQAKTGSVKWSTFKIYFRNVGVIYCLLILISYPVTHLASFGTSLWLADWSEDSASQSNLSEWLRANPEAFYNQTAYPNLSSRLAEFKAQRDYRLGIYGVLGFVQACFESLVHSYGLSLGYVDSVRGEVDCSVEKTEGLPLLSHRTAHISLPVIEALTRLSFDIADADNVLPFTFTGMINLCLELCITLGLQFYTLLSTGSVHAITAGSTTFVLGVYVLARIQAVITSWVSSIAFAIGHLACVRKLHGLLLTGVLHAPAGFFDKVPQGRVINRFAQDISTLDGPLMDSLKSTFTCFLHCTLTVCTACSINPWIVIPVACLTALYMILQKVYVANSRQLKRIESISRSPIFSHFSETLSGADNIRAYSMTEKYVEINCVRLDTNNAAAYAGMTAQRWLAVLLEMVGNLLILSVAIFCVLTRGQLSAGFSGLVISYALNLNQSLNWLVRMTAELENNLVCVERIDEYANIEQEVSAM</sequence>
<organism evidence="15 16">
    <name type="scientific">Paragonimus skrjabini miyazakii</name>
    <dbReference type="NCBI Taxonomy" id="59628"/>
    <lineage>
        <taxon>Eukaryota</taxon>
        <taxon>Metazoa</taxon>
        <taxon>Spiralia</taxon>
        <taxon>Lophotrochozoa</taxon>
        <taxon>Platyhelminthes</taxon>
        <taxon>Trematoda</taxon>
        <taxon>Digenea</taxon>
        <taxon>Plagiorchiida</taxon>
        <taxon>Troglotremata</taxon>
        <taxon>Troglotrematidae</taxon>
        <taxon>Paragonimus</taxon>
    </lineage>
</organism>
<dbReference type="GO" id="GO:0016020">
    <property type="term" value="C:membrane"/>
    <property type="evidence" value="ECO:0007669"/>
    <property type="project" value="InterPro"/>
</dbReference>
<evidence type="ECO:0000256" key="8">
    <source>
        <dbReference type="ARBA" id="ARBA00022989"/>
    </source>
</evidence>
<feature type="domain" description="ABC transmembrane type-1" evidence="14">
    <location>
        <begin position="395"/>
        <end position="657"/>
    </location>
</feature>
<dbReference type="PANTHER" id="PTHR24223:SF443">
    <property type="entry name" value="MULTIDRUG-RESISTANCE LIKE PROTEIN 1, ISOFORM I"/>
    <property type="match status" value="1"/>
</dbReference>
<evidence type="ECO:0000256" key="11">
    <source>
        <dbReference type="ARBA" id="ARBA00047523"/>
    </source>
</evidence>
<evidence type="ECO:0000256" key="5">
    <source>
        <dbReference type="ARBA" id="ARBA00022737"/>
    </source>
</evidence>
<evidence type="ECO:0000313" key="16">
    <source>
        <dbReference type="Proteomes" id="UP000822476"/>
    </source>
</evidence>
<reference evidence="15" key="1">
    <citation type="submission" date="2019-07" db="EMBL/GenBank/DDBJ databases">
        <title>Annotation for the trematode Paragonimus miyazaki's.</title>
        <authorList>
            <person name="Choi Y.-J."/>
        </authorList>
    </citation>
    <scope>NUCLEOTIDE SEQUENCE</scope>
    <source>
        <strain evidence="15">Japan</strain>
    </source>
</reference>
<accession>A0A8S9YD57</accession>
<dbReference type="InterPro" id="IPR027417">
    <property type="entry name" value="P-loop_NTPase"/>
</dbReference>
<dbReference type="FunFam" id="1.20.1560.10:FF:000001">
    <property type="entry name" value="ATP-binding cassette subfamily C member 1"/>
    <property type="match status" value="1"/>
</dbReference>
<evidence type="ECO:0000313" key="15">
    <source>
        <dbReference type="EMBL" id="KAF7233038.1"/>
    </source>
</evidence>
<protein>
    <recommendedName>
        <fullName evidence="10">ABC-type glutathione-S-conjugate transporter</fullName>
        <ecNumber evidence="10">7.6.2.3</ecNumber>
    </recommendedName>
</protein>
<evidence type="ECO:0000256" key="9">
    <source>
        <dbReference type="ARBA" id="ARBA00023136"/>
    </source>
</evidence>
<evidence type="ECO:0000256" key="12">
    <source>
        <dbReference type="SAM" id="MobiDB-lite"/>
    </source>
</evidence>
<dbReference type="GO" id="GO:0015431">
    <property type="term" value="F:ABC-type glutathione S-conjugate transporter activity"/>
    <property type="evidence" value="ECO:0007669"/>
    <property type="project" value="UniProtKB-EC"/>
</dbReference>
<dbReference type="InterPro" id="IPR011527">
    <property type="entry name" value="ABC1_TM_dom"/>
</dbReference>
<comment type="catalytic activity">
    <reaction evidence="11">
        <text>leukotriene C4(in) + ATP + H2O = leukotriene C4(out) + ADP + phosphate + H(+)</text>
        <dbReference type="Rhea" id="RHEA:38963"/>
        <dbReference type="ChEBI" id="CHEBI:15377"/>
        <dbReference type="ChEBI" id="CHEBI:15378"/>
        <dbReference type="ChEBI" id="CHEBI:30616"/>
        <dbReference type="ChEBI" id="CHEBI:43474"/>
        <dbReference type="ChEBI" id="CHEBI:57973"/>
        <dbReference type="ChEBI" id="CHEBI:456216"/>
    </reaction>
    <physiologicalReaction direction="left-to-right" evidence="11">
        <dbReference type="Rhea" id="RHEA:38964"/>
    </physiologicalReaction>
</comment>
<dbReference type="Proteomes" id="UP000822476">
    <property type="component" value="Unassembled WGS sequence"/>
</dbReference>
<dbReference type="AlphaFoldDB" id="A0A8S9YD57"/>
<keyword evidence="9 13" id="KW-0472">Membrane</keyword>
<dbReference type="Pfam" id="PF00664">
    <property type="entry name" value="ABC_membrane"/>
    <property type="match status" value="1"/>
</dbReference>
<evidence type="ECO:0000256" key="7">
    <source>
        <dbReference type="ARBA" id="ARBA00022840"/>
    </source>
</evidence>
<evidence type="ECO:0000256" key="1">
    <source>
        <dbReference type="ARBA" id="ARBA00004127"/>
    </source>
</evidence>
<keyword evidence="8 13" id="KW-1133">Transmembrane helix</keyword>
<evidence type="ECO:0000256" key="2">
    <source>
        <dbReference type="ARBA" id="ARBA00009726"/>
    </source>
</evidence>
<feature type="transmembrane region" description="Helical" evidence="13">
    <location>
        <begin position="512"/>
        <end position="530"/>
    </location>
</feature>
<keyword evidence="7" id="KW-0067">ATP-binding</keyword>
<name>A0A8S9YD57_9TREM</name>
<keyword evidence="6" id="KW-0547">Nucleotide-binding</keyword>
<feature type="region of interest" description="Disordered" evidence="12">
    <location>
        <begin position="67"/>
        <end position="117"/>
    </location>
</feature>
<keyword evidence="4 13" id="KW-0812">Transmembrane</keyword>
<gene>
    <name evidence="15" type="ORF">EG68_07482</name>
</gene>
<keyword evidence="5" id="KW-0677">Repeat</keyword>
<feature type="transmembrane region" description="Helical" evidence="13">
    <location>
        <begin position="219"/>
        <end position="238"/>
    </location>
</feature>
<dbReference type="SUPFAM" id="SSF90123">
    <property type="entry name" value="ABC transporter transmembrane region"/>
    <property type="match status" value="1"/>
</dbReference>
<dbReference type="CDD" id="cd18603">
    <property type="entry name" value="ABC_6TM_MRP1_2_3_6_D2_like"/>
    <property type="match status" value="1"/>
</dbReference>
<feature type="compositionally biased region" description="Low complexity" evidence="12">
    <location>
        <begin position="71"/>
        <end position="88"/>
    </location>
</feature>
<evidence type="ECO:0000256" key="4">
    <source>
        <dbReference type="ARBA" id="ARBA00022692"/>
    </source>
</evidence>
<evidence type="ECO:0000256" key="13">
    <source>
        <dbReference type="SAM" id="Phobius"/>
    </source>
</evidence>
<feature type="transmembrane region" description="Helical" evidence="13">
    <location>
        <begin position="599"/>
        <end position="618"/>
    </location>
</feature>
<dbReference type="Gene3D" id="3.40.50.300">
    <property type="entry name" value="P-loop containing nucleotide triphosphate hydrolases"/>
    <property type="match status" value="1"/>
</dbReference>
<keyword evidence="16" id="KW-1185">Reference proteome</keyword>
<feature type="compositionally biased region" description="Polar residues" evidence="12">
    <location>
        <begin position="89"/>
        <end position="109"/>
    </location>
</feature>
<comment type="subcellular location">
    <subcellularLocation>
        <location evidence="1">Endomembrane system</location>
        <topology evidence="1">Multi-pass membrane protein</topology>
    </subcellularLocation>
</comment>
<comment type="similarity">
    <text evidence="2">Belongs to the ABC transporter superfamily. ABCC family. Conjugate transporter (TC 3.A.1.208) subfamily.</text>
</comment>
<dbReference type="EMBL" id="JTDE01021358">
    <property type="protein sequence ID" value="KAF7233038.1"/>
    <property type="molecule type" value="Genomic_DNA"/>
</dbReference>
<dbReference type="GO" id="GO:0005524">
    <property type="term" value="F:ATP binding"/>
    <property type="evidence" value="ECO:0007669"/>
    <property type="project" value="UniProtKB-KW"/>
</dbReference>
<evidence type="ECO:0000256" key="6">
    <source>
        <dbReference type="ARBA" id="ARBA00022741"/>
    </source>
</evidence>